<keyword evidence="1" id="KW-0472">Membrane</keyword>
<keyword evidence="3" id="KW-1185">Reference proteome</keyword>
<keyword evidence="1" id="KW-0812">Transmembrane</keyword>
<reference evidence="2 3" key="1">
    <citation type="submission" date="2023-05" db="EMBL/GenBank/DDBJ databases">
        <title>Comparative genomics reveals the evidence of polycyclic aromatic hydrocarbons degradation in moderately halophilic genus Pontibacillus.</title>
        <authorList>
            <person name="Yang H."/>
            <person name="Qian Z."/>
        </authorList>
    </citation>
    <scope>NUCLEOTIDE SEQUENCE [LARGE SCALE GENOMIC DNA]</scope>
    <source>
        <strain evidence="3">HN14</strain>
    </source>
</reference>
<evidence type="ECO:0000256" key="1">
    <source>
        <dbReference type="SAM" id="Phobius"/>
    </source>
</evidence>
<accession>A0ABY8UTV3</accession>
<protein>
    <submittedName>
        <fullName evidence="2">Uncharacterized protein</fullName>
    </submittedName>
</protein>
<name>A0ABY8UTV3_9BACI</name>
<evidence type="ECO:0000313" key="2">
    <source>
        <dbReference type="EMBL" id="WIF96858.1"/>
    </source>
</evidence>
<organism evidence="2 3">
    <name type="scientific">Pontibacillus chungwhensis</name>
    <dbReference type="NCBI Taxonomy" id="265426"/>
    <lineage>
        <taxon>Bacteria</taxon>
        <taxon>Bacillati</taxon>
        <taxon>Bacillota</taxon>
        <taxon>Bacilli</taxon>
        <taxon>Bacillales</taxon>
        <taxon>Bacillaceae</taxon>
        <taxon>Pontibacillus</taxon>
    </lineage>
</organism>
<dbReference type="RefSeq" id="WP_284526496.1">
    <property type="nucleotide sequence ID" value="NZ_CP126446.1"/>
</dbReference>
<gene>
    <name evidence="2" type="ORF">QNI29_14000</name>
</gene>
<feature type="transmembrane region" description="Helical" evidence="1">
    <location>
        <begin position="35"/>
        <end position="57"/>
    </location>
</feature>
<feature type="transmembrane region" description="Helical" evidence="1">
    <location>
        <begin position="130"/>
        <end position="149"/>
    </location>
</feature>
<proteinExistence type="predicted"/>
<keyword evidence="1" id="KW-1133">Transmembrane helix</keyword>
<dbReference type="EMBL" id="CP126446">
    <property type="protein sequence ID" value="WIF96858.1"/>
    <property type="molecule type" value="Genomic_DNA"/>
</dbReference>
<dbReference type="Proteomes" id="UP001236652">
    <property type="component" value="Chromosome"/>
</dbReference>
<feature type="transmembrane region" description="Helical" evidence="1">
    <location>
        <begin position="100"/>
        <end position="118"/>
    </location>
</feature>
<evidence type="ECO:0000313" key="3">
    <source>
        <dbReference type="Proteomes" id="UP001236652"/>
    </source>
</evidence>
<feature type="transmembrane region" description="Helical" evidence="1">
    <location>
        <begin position="7"/>
        <end position="29"/>
    </location>
</feature>
<feature type="transmembrane region" description="Helical" evidence="1">
    <location>
        <begin position="69"/>
        <end position="88"/>
    </location>
</feature>
<sequence length="204" mass="23009">MIQLRLSFFYSLKGLAFFSSMIISLVFFYSEQMILSVPFHMILVSFLYFVVPSLFLYSLTPFIPQKMAWTSLVSLVLFSIILTLQHAAFFTGMEIFSGPIVHWILLGLSIDAWRPFFIGLSKPNPHYMKWSLLAVTPACGILILVALFIPETSFATAYCLPEGVPLSALDTVLFHPKVDLIGSSLFMMVTHKCTLYVTNKGEVE</sequence>